<dbReference type="Proteomes" id="UP001642484">
    <property type="component" value="Unassembled WGS sequence"/>
</dbReference>
<organism evidence="3 4">
    <name type="scientific">Durusdinium trenchii</name>
    <dbReference type="NCBI Taxonomy" id="1381693"/>
    <lineage>
        <taxon>Eukaryota</taxon>
        <taxon>Sar</taxon>
        <taxon>Alveolata</taxon>
        <taxon>Dinophyceae</taxon>
        <taxon>Suessiales</taxon>
        <taxon>Symbiodiniaceae</taxon>
        <taxon>Durusdinium</taxon>
    </lineage>
</organism>
<dbReference type="Pfam" id="PF00789">
    <property type="entry name" value="UBX"/>
    <property type="match status" value="1"/>
</dbReference>
<evidence type="ECO:0000313" key="4">
    <source>
        <dbReference type="Proteomes" id="UP001642484"/>
    </source>
</evidence>
<dbReference type="InterPro" id="IPR001012">
    <property type="entry name" value="UBX_dom"/>
</dbReference>
<dbReference type="Gene3D" id="3.10.20.90">
    <property type="entry name" value="Phosphatidylinositol 3-kinase Catalytic Subunit, Chain A, domain 1"/>
    <property type="match status" value="1"/>
</dbReference>
<dbReference type="CDD" id="cd01767">
    <property type="entry name" value="UBX"/>
    <property type="match status" value="1"/>
</dbReference>
<sequence length="202" mass="23567">MDPHLAAVIEASYAAQTETARAEEEEEMLRQAMEISRKEEERRQNQALREQQEQELQESILMDQMREQEEKRRRVEEEEQRRAVEASQQAELQRQEEEERQRLEMHSAKLANVPPEPPADAPERVDLQIRGLDGTRARRRFLSSNTVGQVYDYLEVEGLLPLSSEETFQLVSTMPRKEYKDREETLAQAGLAGQCALMLERL</sequence>
<dbReference type="PANTHER" id="PTHR23322:SF1">
    <property type="entry name" value="FAS-ASSOCIATED FACTOR 2"/>
    <property type="match status" value="1"/>
</dbReference>
<dbReference type="InterPro" id="IPR050730">
    <property type="entry name" value="UBX_domain-protein"/>
</dbReference>
<evidence type="ECO:0000313" key="3">
    <source>
        <dbReference type="EMBL" id="CAK9077028.1"/>
    </source>
</evidence>
<dbReference type="PROSITE" id="PS50033">
    <property type="entry name" value="UBX"/>
    <property type="match status" value="1"/>
</dbReference>
<evidence type="ECO:0000256" key="1">
    <source>
        <dbReference type="SAM" id="MobiDB-lite"/>
    </source>
</evidence>
<comment type="caution">
    <text evidence="3">The sequence shown here is derived from an EMBL/GenBank/DDBJ whole genome shotgun (WGS) entry which is preliminary data.</text>
</comment>
<dbReference type="InterPro" id="IPR003903">
    <property type="entry name" value="UIM_dom"/>
</dbReference>
<feature type="compositionally biased region" description="Basic and acidic residues" evidence="1">
    <location>
        <begin position="64"/>
        <end position="84"/>
    </location>
</feature>
<gene>
    <name evidence="3" type="ORF">CCMP2556_LOCUS37955</name>
</gene>
<keyword evidence="4" id="KW-1185">Reference proteome</keyword>
<dbReference type="PANTHER" id="PTHR23322">
    <property type="entry name" value="FAS-ASSOCIATED PROTEIN"/>
    <property type="match status" value="1"/>
</dbReference>
<evidence type="ECO:0000259" key="2">
    <source>
        <dbReference type="PROSITE" id="PS50033"/>
    </source>
</evidence>
<feature type="compositionally biased region" description="Basic and acidic residues" evidence="1">
    <location>
        <begin position="35"/>
        <end position="44"/>
    </location>
</feature>
<dbReference type="SUPFAM" id="SSF54236">
    <property type="entry name" value="Ubiquitin-like"/>
    <property type="match status" value="1"/>
</dbReference>
<accession>A0ABP0PN23</accession>
<protein>
    <recommendedName>
        <fullName evidence="2">UBX domain-containing protein</fullName>
    </recommendedName>
</protein>
<dbReference type="EMBL" id="CAXAMN010023361">
    <property type="protein sequence ID" value="CAK9077028.1"/>
    <property type="molecule type" value="Genomic_DNA"/>
</dbReference>
<dbReference type="InterPro" id="IPR029071">
    <property type="entry name" value="Ubiquitin-like_domsf"/>
</dbReference>
<dbReference type="PROSITE" id="PS50330">
    <property type="entry name" value="UIM"/>
    <property type="match status" value="1"/>
</dbReference>
<feature type="domain" description="UBX" evidence="2">
    <location>
        <begin position="120"/>
        <end position="199"/>
    </location>
</feature>
<proteinExistence type="predicted"/>
<feature type="region of interest" description="Disordered" evidence="1">
    <location>
        <begin position="34"/>
        <end position="106"/>
    </location>
</feature>
<reference evidence="3 4" key="1">
    <citation type="submission" date="2024-02" db="EMBL/GenBank/DDBJ databases">
        <authorList>
            <person name="Chen Y."/>
            <person name="Shah S."/>
            <person name="Dougan E. K."/>
            <person name="Thang M."/>
            <person name="Chan C."/>
        </authorList>
    </citation>
    <scope>NUCLEOTIDE SEQUENCE [LARGE SCALE GENOMIC DNA]</scope>
</reference>
<feature type="compositionally biased region" description="Basic and acidic residues" evidence="1">
    <location>
        <begin position="93"/>
        <end position="106"/>
    </location>
</feature>
<name>A0ABP0PN23_9DINO</name>
<dbReference type="SMART" id="SM00166">
    <property type="entry name" value="UBX"/>
    <property type="match status" value="1"/>
</dbReference>